<accession>A0A5B7F1Q1</accession>
<evidence type="ECO:0000313" key="2">
    <source>
        <dbReference type="Proteomes" id="UP000324222"/>
    </source>
</evidence>
<dbReference type="EMBL" id="VSRR010004089">
    <property type="protein sequence ID" value="MPC38524.1"/>
    <property type="molecule type" value="Genomic_DNA"/>
</dbReference>
<sequence length="94" mass="10754">MCEIVSNMWIDEDGMVDIASDHSMLVMECLMQVGVKRWDDDVSMYDVENLKKRLVENVQSAAENQIGFVRVGRRTYVSHVGMMKLEREGAKGIE</sequence>
<organism evidence="1 2">
    <name type="scientific">Portunus trituberculatus</name>
    <name type="common">Swimming crab</name>
    <name type="synonym">Neptunus trituberculatus</name>
    <dbReference type="NCBI Taxonomy" id="210409"/>
    <lineage>
        <taxon>Eukaryota</taxon>
        <taxon>Metazoa</taxon>
        <taxon>Ecdysozoa</taxon>
        <taxon>Arthropoda</taxon>
        <taxon>Crustacea</taxon>
        <taxon>Multicrustacea</taxon>
        <taxon>Malacostraca</taxon>
        <taxon>Eumalacostraca</taxon>
        <taxon>Eucarida</taxon>
        <taxon>Decapoda</taxon>
        <taxon>Pleocyemata</taxon>
        <taxon>Brachyura</taxon>
        <taxon>Eubrachyura</taxon>
        <taxon>Portunoidea</taxon>
        <taxon>Portunidae</taxon>
        <taxon>Portuninae</taxon>
        <taxon>Portunus</taxon>
    </lineage>
</organism>
<evidence type="ECO:0000313" key="1">
    <source>
        <dbReference type="EMBL" id="MPC38524.1"/>
    </source>
</evidence>
<dbReference type="Proteomes" id="UP000324222">
    <property type="component" value="Unassembled WGS sequence"/>
</dbReference>
<name>A0A5B7F1Q1_PORTR</name>
<keyword evidence="2" id="KW-1185">Reference proteome</keyword>
<proteinExistence type="predicted"/>
<reference evidence="1 2" key="1">
    <citation type="submission" date="2019-05" db="EMBL/GenBank/DDBJ databases">
        <title>Another draft genome of Portunus trituberculatus and its Hox gene families provides insights of decapod evolution.</title>
        <authorList>
            <person name="Jeong J.-H."/>
            <person name="Song I."/>
            <person name="Kim S."/>
            <person name="Choi T."/>
            <person name="Kim D."/>
            <person name="Ryu S."/>
            <person name="Kim W."/>
        </authorList>
    </citation>
    <scope>NUCLEOTIDE SEQUENCE [LARGE SCALE GENOMIC DNA]</scope>
    <source>
        <tissue evidence="1">Muscle</tissue>
    </source>
</reference>
<dbReference type="AlphaFoldDB" id="A0A5B7F1Q1"/>
<comment type="caution">
    <text evidence="1">The sequence shown here is derived from an EMBL/GenBank/DDBJ whole genome shotgun (WGS) entry which is preliminary data.</text>
</comment>
<gene>
    <name evidence="1" type="ORF">E2C01_032032</name>
</gene>
<protein>
    <submittedName>
        <fullName evidence="1">Uncharacterized protein</fullName>
    </submittedName>
</protein>